<protein>
    <submittedName>
        <fullName evidence="2">Uncharacterized protein</fullName>
    </submittedName>
</protein>
<evidence type="ECO:0000313" key="2">
    <source>
        <dbReference type="EMBL" id="EKX72822.1"/>
    </source>
</evidence>
<dbReference type="GeneID" id="15804457"/>
<organism evidence="2 3">
    <name type="scientific">Theileria equi strain WA</name>
    <dbReference type="NCBI Taxonomy" id="1537102"/>
    <lineage>
        <taxon>Eukaryota</taxon>
        <taxon>Sar</taxon>
        <taxon>Alveolata</taxon>
        <taxon>Apicomplexa</taxon>
        <taxon>Aconoidasida</taxon>
        <taxon>Piroplasmida</taxon>
        <taxon>Theileriidae</taxon>
        <taxon>Theileria</taxon>
    </lineage>
</organism>
<reference evidence="2 3" key="1">
    <citation type="journal article" date="2012" name="BMC Genomics">
        <title>Comparative genomic analysis and phylogenetic position of Theileria equi.</title>
        <authorList>
            <person name="Kappmeyer L.S."/>
            <person name="Thiagarajan M."/>
            <person name="Herndon D.R."/>
            <person name="Ramsay J.D."/>
            <person name="Caler E."/>
            <person name="Djikeng A."/>
            <person name="Gillespie J.J."/>
            <person name="Lau A.O."/>
            <person name="Roalson E.H."/>
            <person name="Silva J.C."/>
            <person name="Silva M.G."/>
            <person name="Suarez C.E."/>
            <person name="Ueti M.W."/>
            <person name="Nene V.M."/>
            <person name="Mealey R.H."/>
            <person name="Knowles D.P."/>
            <person name="Brayton K.A."/>
        </authorList>
    </citation>
    <scope>NUCLEOTIDE SEQUENCE [LARGE SCALE GENOMIC DNA]</scope>
    <source>
        <strain evidence="2 3">WA</strain>
    </source>
</reference>
<dbReference type="RefSeq" id="XP_004832274.1">
    <property type="nucleotide sequence ID" value="XM_004832217.1"/>
</dbReference>
<comment type="caution">
    <text evidence="2">The sequence shown here is derived from an EMBL/GenBank/DDBJ whole genome shotgun (WGS) entry which is preliminary data.</text>
</comment>
<dbReference type="eggNOG" id="ENOG502RSZ5">
    <property type="taxonomic scope" value="Eukaryota"/>
</dbReference>
<proteinExistence type="predicted"/>
<evidence type="ECO:0000313" key="3">
    <source>
        <dbReference type="Proteomes" id="UP000031512"/>
    </source>
</evidence>
<dbReference type="KEGG" id="beq:BEWA_013810"/>
<dbReference type="Proteomes" id="UP000031512">
    <property type="component" value="Unassembled WGS sequence"/>
</dbReference>
<keyword evidence="3" id="KW-1185">Reference proteome</keyword>
<dbReference type="EMBL" id="ACOU01000004">
    <property type="protein sequence ID" value="EKX72822.1"/>
    <property type="molecule type" value="Genomic_DNA"/>
</dbReference>
<evidence type="ECO:0000256" key="1">
    <source>
        <dbReference type="SAM" id="MobiDB-lite"/>
    </source>
</evidence>
<name>L1LBM7_THEEQ</name>
<sequence length="451" mass="49491">MGGSYSKPATVDINNRPGGGEVQQDGKGYYYDSDGNGRVNLTDEWYPDPEGIYRKFTHTPEDGCTIGDIKKGGIPQTGFPDLAVYSTISIFYWELDSSYSNPLVIQLGEGNNEYYKHDGSTWSKDIEATGNLREELNKQNCKKNNAHIVNLSQKKSGYNCPSCNTGTKINVSYSSIASIISSTYTIPGPASISGFKHNNNWQLGLPPIKNLRKVIVYWSTTSSNKPLLSATQSRPPKYFRRNSENVNSWIEVSTAGQTILPNGETPQIIPNLSGKANTTYNYQGTNIPVTVRSSSLGDCYYRYQHSLCGGPFRITRITHGTGATLNGIDSTDPLVSVTAYYFGTSPTLDKLLLVELSIKNNQTTYKYFHRQTKGADRWSLYPESGRGTTRLQDKDLIDKLDTLYSIQFPEPLSSGPSGGAKAGISIASVCAGGGAMGYGGWKLWLLLATRM</sequence>
<accession>L1LBM7</accession>
<dbReference type="VEuPathDB" id="PiroplasmaDB:BEWA_013810"/>
<dbReference type="AlphaFoldDB" id="L1LBM7"/>
<feature type="region of interest" description="Disordered" evidence="1">
    <location>
        <begin position="1"/>
        <end position="33"/>
    </location>
</feature>
<gene>
    <name evidence="2" type="ORF">BEWA_013810</name>
</gene>
<dbReference type="STRING" id="1537102.L1LBM7"/>